<feature type="region of interest" description="Disordered" evidence="1">
    <location>
        <begin position="1"/>
        <end position="30"/>
    </location>
</feature>
<proteinExistence type="predicted"/>
<reference evidence="3" key="1">
    <citation type="submission" date="2013-02" db="EMBL/GenBank/DDBJ databases">
        <authorList>
            <person name="Hughes D."/>
        </authorList>
    </citation>
    <scope>NUCLEOTIDE SEQUENCE</scope>
    <source>
        <strain>Durham</strain>
        <strain evidence="3">NC isolate 2 -- Noor lab</strain>
    </source>
</reference>
<sequence length="83" mass="9532">MADHVATTTAQQLHNANKSIRISPDKLNMNNNMNQNVIIRERSFIRNSNQQNTKNRRSLAIMPNNQQGNMRGGKPTMEIYRPP</sequence>
<accession>T1H2P1</accession>
<dbReference type="AlphaFoldDB" id="T1H2P1"/>
<organism evidence="2 3">
    <name type="scientific">Megaselia scalaris</name>
    <name type="common">Humpbacked fly</name>
    <name type="synonym">Phora scalaris</name>
    <dbReference type="NCBI Taxonomy" id="36166"/>
    <lineage>
        <taxon>Eukaryota</taxon>
        <taxon>Metazoa</taxon>
        <taxon>Ecdysozoa</taxon>
        <taxon>Arthropoda</taxon>
        <taxon>Hexapoda</taxon>
        <taxon>Insecta</taxon>
        <taxon>Pterygota</taxon>
        <taxon>Neoptera</taxon>
        <taxon>Endopterygota</taxon>
        <taxon>Diptera</taxon>
        <taxon>Brachycera</taxon>
        <taxon>Muscomorpha</taxon>
        <taxon>Platypezoidea</taxon>
        <taxon>Phoridae</taxon>
        <taxon>Megaseliini</taxon>
        <taxon>Megaselia</taxon>
    </lineage>
</organism>
<keyword evidence="3" id="KW-1185">Reference proteome</keyword>
<name>T1H2P1_MEGSC</name>
<evidence type="ECO:0000256" key="1">
    <source>
        <dbReference type="SAM" id="MobiDB-lite"/>
    </source>
</evidence>
<dbReference type="HOGENOM" id="CLU_2549518_0_0_1"/>
<evidence type="ECO:0000313" key="2">
    <source>
        <dbReference type="EnsemblMetazoa" id="MESCA010494-PA"/>
    </source>
</evidence>
<feature type="region of interest" description="Disordered" evidence="1">
    <location>
        <begin position="63"/>
        <end position="83"/>
    </location>
</feature>
<reference evidence="2" key="2">
    <citation type="submission" date="2015-06" db="UniProtKB">
        <authorList>
            <consortium name="EnsemblMetazoa"/>
        </authorList>
    </citation>
    <scope>IDENTIFICATION</scope>
</reference>
<evidence type="ECO:0000313" key="3">
    <source>
        <dbReference type="Proteomes" id="UP000015102"/>
    </source>
</evidence>
<feature type="compositionally biased region" description="Polar residues" evidence="1">
    <location>
        <begin position="1"/>
        <end position="20"/>
    </location>
</feature>
<dbReference type="EMBL" id="CAQQ02137762">
    <property type="status" value="NOT_ANNOTATED_CDS"/>
    <property type="molecule type" value="Genomic_DNA"/>
</dbReference>
<dbReference type="Proteomes" id="UP000015102">
    <property type="component" value="Unassembled WGS sequence"/>
</dbReference>
<protein>
    <submittedName>
        <fullName evidence="2">Uncharacterized protein</fullName>
    </submittedName>
</protein>
<dbReference type="EnsemblMetazoa" id="MESCA010494-RA">
    <property type="protein sequence ID" value="MESCA010494-PA"/>
    <property type="gene ID" value="MESCA010494"/>
</dbReference>